<dbReference type="OrthoDB" id="6512918at2759"/>
<dbReference type="VEuPathDB" id="ToxoDB:ENH_00037340"/>
<dbReference type="RefSeq" id="XP_013435988.1">
    <property type="nucleotide sequence ID" value="XM_013580534.1"/>
</dbReference>
<name>U6MU68_9EIME</name>
<sequence>MIQEGELLVLGRRAFDDSSLSNEVCCLNTWWRGGKP</sequence>
<organism evidence="1 2">
    <name type="scientific">Eimeria necatrix</name>
    <dbReference type="NCBI Taxonomy" id="51315"/>
    <lineage>
        <taxon>Eukaryota</taxon>
        <taxon>Sar</taxon>
        <taxon>Alveolata</taxon>
        <taxon>Apicomplexa</taxon>
        <taxon>Conoidasida</taxon>
        <taxon>Coccidia</taxon>
        <taxon>Eucoccidiorida</taxon>
        <taxon>Eimeriorina</taxon>
        <taxon>Eimeriidae</taxon>
        <taxon>Eimeria</taxon>
    </lineage>
</organism>
<gene>
    <name evidence="1" type="ORF">ENH_00037340</name>
</gene>
<protein>
    <submittedName>
        <fullName evidence="1">Uncharacterized protein</fullName>
    </submittedName>
</protein>
<evidence type="ECO:0000313" key="2">
    <source>
        <dbReference type="Proteomes" id="UP000030754"/>
    </source>
</evidence>
<evidence type="ECO:0000313" key="1">
    <source>
        <dbReference type="EMBL" id="CDJ67521.1"/>
    </source>
</evidence>
<reference evidence="1" key="1">
    <citation type="submission" date="2013-10" db="EMBL/GenBank/DDBJ databases">
        <title>Genomic analysis of the causative agents of coccidiosis in chickens.</title>
        <authorList>
            <person name="Reid A.J."/>
            <person name="Blake D."/>
            <person name="Billington K."/>
            <person name="Browne H."/>
            <person name="Dunn M."/>
            <person name="Hung S."/>
            <person name="Kawahara F."/>
            <person name="Miranda-Saavedra D."/>
            <person name="Mourier T."/>
            <person name="Nagra H."/>
            <person name="Otto T.D."/>
            <person name="Rawlings N."/>
            <person name="Sanchez A."/>
            <person name="Sanders M."/>
            <person name="Subramaniam C."/>
            <person name="Tay Y."/>
            <person name="Dear P."/>
            <person name="Doerig C."/>
            <person name="Gruber A."/>
            <person name="Parkinson J."/>
            <person name="Shirley M."/>
            <person name="Wan K.L."/>
            <person name="Berriman M."/>
            <person name="Tomley F."/>
            <person name="Pain A."/>
        </authorList>
    </citation>
    <scope>NUCLEOTIDE SEQUENCE [LARGE SCALE GENOMIC DNA]</scope>
    <source>
        <strain evidence="1">Houghton</strain>
    </source>
</reference>
<keyword evidence="2" id="KW-1185">Reference proteome</keyword>
<proteinExistence type="predicted"/>
<dbReference type="Proteomes" id="UP000030754">
    <property type="component" value="Unassembled WGS sequence"/>
</dbReference>
<dbReference type="AlphaFoldDB" id="U6MU68"/>
<dbReference type="EMBL" id="HG724534">
    <property type="protein sequence ID" value="CDJ67521.1"/>
    <property type="molecule type" value="Genomic_DNA"/>
</dbReference>
<accession>U6MU68</accession>
<reference evidence="1" key="2">
    <citation type="submission" date="2013-10" db="EMBL/GenBank/DDBJ databases">
        <authorList>
            <person name="Aslett M."/>
        </authorList>
    </citation>
    <scope>NUCLEOTIDE SEQUENCE [LARGE SCALE GENOMIC DNA]</scope>
    <source>
        <strain evidence="1">Houghton</strain>
    </source>
</reference>
<dbReference type="GeneID" id="25473896"/>